<dbReference type="Gene3D" id="3.30.200.20">
    <property type="entry name" value="Phosphorylase Kinase, domain 1"/>
    <property type="match status" value="1"/>
</dbReference>
<evidence type="ECO:0000313" key="7">
    <source>
        <dbReference type="EMBL" id="KAK7465590.1"/>
    </source>
</evidence>
<evidence type="ECO:0000259" key="5">
    <source>
        <dbReference type="PROSITE" id="PS50011"/>
    </source>
</evidence>
<dbReference type="GO" id="GO:0004674">
    <property type="term" value="F:protein serine/threonine kinase activity"/>
    <property type="evidence" value="ECO:0007669"/>
    <property type="project" value="UniProtKB-KW"/>
</dbReference>
<feature type="region of interest" description="Disordered" evidence="4">
    <location>
        <begin position="111"/>
        <end position="166"/>
    </location>
</feature>
<reference evidence="6 8" key="1">
    <citation type="submission" date="2024-01" db="EMBL/GenBank/DDBJ databases">
        <title>A draft genome for the cacao thread blight pathogen Marasmiellus scandens.</title>
        <authorList>
            <person name="Baruah I.K."/>
            <person name="Leung J."/>
            <person name="Bukari Y."/>
            <person name="Amoako-Attah I."/>
            <person name="Meinhardt L.W."/>
            <person name="Bailey B.A."/>
            <person name="Cohen S.P."/>
        </authorList>
    </citation>
    <scope>NUCLEOTIDE SEQUENCE [LARGE SCALE GENOMIC DNA]</scope>
    <source>
        <strain evidence="6 8">GH-19</strain>
    </source>
</reference>
<dbReference type="PANTHER" id="PTHR24346">
    <property type="entry name" value="MAP/MICROTUBULE AFFINITY-REGULATING KINASE"/>
    <property type="match status" value="1"/>
</dbReference>
<feature type="domain" description="Protein kinase" evidence="5">
    <location>
        <begin position="212"/>
        <end position="542"/>
    </location>
</feature>
<evidence type="ECO:0000256" key="2">
    <source>
        <dbReference type="ARBA" id="ARBA00022840"/>
    </source>
</evidence>
<feature type="compositionally biased region" description="Low complexity" evidence="4">
    <location>
        <begin position="111"/>
        <end position="138"/>
    </location>
</feature>
<feature type="compositionally biased region" description="Basic and acidic residues" evidence="4">
    <location>
        <begin position="55"/>
        <end position="75"/>
    </location>
</feature>
<dbReference type="InterPro" id="IPR017441">
    <property type="entry name" value="Protein_kinase_ATP_BS"/>
</dbReference>
<dbReference type="PANTHER" id="PTHR24346:SF51">
    <property type="entry name" value="PAS DOMAIN-CONTAINING SERINE_THREONINE-PROTEIN KINASE"/>
    <property type="match status" value="1"/>
</dbReference>
<organism evidence="6 8">
    <name type="scientific">Marasmiellus scandens</name>
    <dbReference type="NCBI Taxonomy" id="2682957"/>
    <lineage>
        <taxon>Eukaryota</taxon>
        <taxon>Fungi</taxon>
        <taxon>Dikarya</taxon>
        <taxon>Basidiomycota</taxon>
        <taxon>Agaricomycotina</taxon>
        <taxon>Agaricomycetes</taxon>
        <taxon>Agaricomycetidae</taxon>
        <taxon>Agaricales</taxon>
        <taxon>Marasmiineae</taxon>
        <taxon>Omphalotaceae</taxon>
        <taxon>Marasmiellus</taxon>
    </lineage>
</organism>
<dbReference type="Proteomes" id="UP001498398">
    <property type="component" value="Unassembled WGS sequence"/>
</dbReference>
<evidence type="ECO:0000256" key="3">
    <source>
        <dbReference type="PROSITE-ProRule" id="PRU10141"/>
    </source>
</evidence>
<name>A0ABR1JLZ9_9AGAR</name>
<gene>
    <name evidence="6" type="primary">FUN31_2</name>
    <name evidence="7" type="synonym">FUN31_1</name>
    <name evidence="7" type="ORF">VKT23_005561</name>
    <name evidence="6" type="ORF">VKT23_006963</name>
</gene>
<sequence length="553" mass="60213">MGTSMLSTSKLDLAFDNDDWNSSQMQPKHHKSSSVSSWGVTSFGRGFDWEDENDQPGKTETAQKEDSKAVEEKKAPNGMADSSKVMRLVTNVTPTTTPTLLSATLTSEPIYMSPSHSRSPSPSHSINSSRPVSVRSPSTPRPRRRSSQQRVSLIAGRVSIAPREPADVDPMIPPALHRVGSTSSFLSVASSTRAPSPASEESFLGDRSISDFHIEGEIGRGAYGLVKRGREKRADGSLGPPLVIKQIIKSRILADCWKKHPKYGTIPIEIYVMSAISNTSYSLPPRRPWDPSRFSTSTTPIEPKVDDDDWIEGKVIKGHPNICPLLDFFEDNHYYYLVLPSSTPEHIPNQPPPSSDLFDLVESFPQGLPPKSIRTYLGQIADALSFLHSHGIVHRDVKDENVVLGSHGKCILIDFGSSGLVKKGGWDSFSGTLDYAGPEILRGERYQGKEQDVWAFGVVAYVLLVGECPFMTAAEAQEGLESPFANASMSLDERCADGKEHEGEESDGGGALGDAAALVRACLRVDVSARPTFEKVMQSRFLSGNGGWGMANP</sequence>
<feature type="binding site" evidence="3">
    <location>
        <position position="245"/>
    </location>
    <ligand>
        <name>ATP</name>
        <dbReference type="ChEBI" id="CHEBI:30616"/>
    </ligand>
</feature>
<dbReference type="Pfam" id="PF00069">
    <property type="entry name" value="Pkinase"/>
    <property type="match status" value="1"/>
</dbReference>
<keyword evidence="1 3" id="KW-0547">Nucleotide-binding</keyword>
<feature type="region of interest" description="Disordered" evidence="4">
    <location>
        <begin position="15"/>
        <end position="86"/>
    </location>
</feature>
<evidence type="ECO:0000256" key="4">
    <source>
        <dbReference type="SAM" id="MobiDB-lite"/>
    </source>
</evidence>
<dbReference type="SUPFAM" id="SSF56112">
    <property type="entry name" value="Protein kinase-like (PK-like)"/>
    <property type="match status" value="1"/>
</dbReference>
<dbReference type="EMBL" id="JBANRG010000009">
    <property type="protein sequence ID" value="KAK7463621.1"/>
    <property type="molecule type" value="Genomic_DNA"/>
</dbReference>
<dbReference type="PROSITE" id="PS50011">
    <property type="entry name" value="PROTEIN_KINASE_DOM"/>
    <property type="match status" value="1"/>
</dbReference>
<evidence type="ECO:0000256" key="1">
    <source>
        <dbReference type="ARBA" id="ARBA00022741"/>
    </source>
</evidence>
<dbReference type="InterPro" id="IPR011009">
    <property type="entry name" value="Kinase-like_dom_sf"/>
</dbReference>
<keyword evidence="6" id="KW-0418">Kinase</keyword>
<keyword evidence="6" id="KW-0808">Transferase</keyword>
<protein>
    <submittedName>
        <fullName evidence="6">Serine/threonine protein kinase</fullName>
    </submittedName>
</protein>
<proteinExistence type="predicted"/>
<dbReference type="PROSITE" id="PS00108">
    <property type="entry name" value="PROTEIN_KINASE_ST"/>
    <property type="match status" value="1"/>
</dbReference>
<keyword evidence="6" id="KW-0723">Serine/threonine-protein kinase</keyword>
<dbReference type="SMART" id="SM00220">
    <property type="entry name" value="S_TKc"/>
    <property type="match status" value="1"/>
</dbReference>
<dbReference type="InterPro" id="IPR000719">
    <property type="entry name" value="Prot_kinase_dom"/>
</dbReference>
<dbReference type="InterPro" id="IPR008271">
    <property type="entry name" value="Ser/Thr_kinase_AS"/>
</dbReference>
<keyword evidence="8" id="KW-1185">Reference proteome</keyword>
<evidence type="ECO:0000313" key="6">
    <source>
        <dbReference type="EMBL" id="KAK7463621.1"/>
    </source>
</evidence>
<keyword evidence="2 3" id="KW-0067">ATP-binding</keyword>
<dbReference type="EMBL" id="JBANRG010000006">
    <property type="protein sequence ID" value="KAK7465590.1"/>
    <property type="molecule type" value="Genomic_DNA"/>
</dbReference>
<dbReference type="PROSITE" id="PS00107">
    <property type="entry name" value="PROTEIN_KINASE_ATP"/>
    <property type="match status" value="1"/>
</dbReference>
<dbReference type="Gene3D" id="1.10.510.10">
    <property type="entry name" value="Transferase(Phosphotransferase) domain 1"/>
    <property type="match status" value="1"/>
</dbReference>
<evidence type="ECO:0000313" key="8">
    <source>
        <dbReference type="Proteomes" id="UP001498398"/>
    </source>
</evidence>
<comment type="caution">
    <text evidence="6">The sequence shown here is derived from an EMBL/GenBank/DDBJ whole genome shotgun (WGS) entry which is preliminary data.</text>
</comment>
<accession>A0ABR1JLZ9</accession>